<dbReference type="PANTHER" id="PTHR32015:SF1">
    <property type="entry name" value="LIPASE"/>
    <property type="match status" value="1"/>
</dbReference>
<dbReference type="EMBL" id="CAEZYQ010000033">
    <property type="protein sequence ID" value="CAB4765635.1"/>
    <property type="molecule type" value="Genomic_DNA"/>
</dbReference>
<dbReference type="AlphaFoldDB" id="A0A6J6V346"/>
<organism evidence="1">
    <name type="scientific">freshwater metagenome</name>
    <dbReference type="NCBI Taxonomy" id="449393"/>
    <lineage>
        <taxon>unclassified sequences</taxon>
        <taxon>metagenomes</taxon>
        <taxon>ecological metagenomes</taxon>
    </lineage>
</organism>
<reference evidence="1" key="1">
    <citation type="submission" date="2020-05" db="EMBL/GenBank/DDBJ databases">
        <authorList>
            <person name="Chiriac C."/>
            <person name="Salcher M."/>
            <person name="Ghai R."/>
            <person name="Kavagutti S V."/>
        </authorList>
    </citation>
    <scope>NUCLEOTIDE SEQUENCE</scope>
</reference>
<dbReference type="PANTHER" id="PTHR32015">
    <property type="entry name" value="FASTING INDUCED LIPASE"/>
    <property type="match status" value="1"/>
</dbReference>
<evidence type="ECO:0000313" key="1">
    <source>
        <dbReference type="EMBL" id="CAB4765635.1"/>
    </source>
</evidence>
<dbReference type="GO" id="GO:0016298">
    <property type="term" value="F:lipase activity"/>
    <property type="evidence" value="ECO:0007669"/>
    <property type="project" value="TreeGrafter"/>
</dbReference>
<dbReference type="Gene3D" id="3.40.50.1820">
    <property type="entry name" value="alpha/beta hydrolase"/>
    <property type="match status" value="1"/>
</dbReference>
<dbReference type="SUPFAM" id="SSF53474">
    <property type="entry name" value="alpha/beta-Hydrolases"/>
    <property type="match status" value="1"/>
</dbReference>
<dbReference type="GO" id="GO:0016042">
    <property type="term" value="P:lipid catabolic process"/>
    <property type="evidence" value="ECO:0007669"/>
    <property type="project" value="InterPro"/>
</dbReference>
<accession>A0A6J6V346</accession>
<sequence>MALLLTAGLLPAAAAPASAEEELPVPYTFLTSAILAGTQLDASPPGANDWDCRPTRRNPRPVVLVHGLLGNRNTNWQTMSPLLKNNGYCVFALTYGVSPSQPTGLDQFGGLTRIQRSARELRRFVARVRSATGAEEVDIVGHSEGTVVPNYYAKFLGGGQFIRRYVAIAPLWSGTNPAGLDTLSTTARAFGLGPVVDAVFAPFFASGPQLLAGSDFWRKMRRGGGPAVPGVDYTNIVTEYDQLVTPYTSGIEEGMRNHVLQDICPVDLSEHFQVVASPTTAQLMLNALAPRRARPVECRPVLPYVGTPG</sequence>
<protein>
    <submittedName>
        <fullName evidence="1">Unannotated protein</fullName>
    </submittedName>
</protein>
<dbReference type="Pfam" id="PF01674">
    <property type="entry name" value="Lipase_2"/>
    <property type="match status" value="1"/>
</dbReference>
<proteinExistence type="predicted"/>
<dbReference type="InterPro" id="IPR002918">
    <property type="entry name" value="Lipase_EstA/Esterase_EstB"/>
</dbReference>
<name>A0A6J6V346_9ZZZZ</name>
<dbReference type="InterPro" id="IPR029058">
    <property type="entry name" value="AB_hydrolase_fold"/>
</dbReference>
<gene>
    <name evidence="1" type="ORF">UFOPK2761_03014</name>
</gene>